<evidence type="ECO:0000256" key="5">
    <source>
        <dbReference type="ARBA" id="ARBA00022548"/>
    </source>
</evidence>
<keyword evidence="4" id="KW-0964">Secreted</keyword>
<dbReference type="Gene3D" id="1.20.120.20">
    <property type="entry name" value="Apolipoprotein"/>
    <property type="match status" value="1"/>
</dbReference>
<evidence type="ECO:0000256" key="8">
    <source>
        <dbReference type="ARBA" id="ARBA00022850"/>
    </source>
</evidence>
<evidence type="ECO:0000256" key="6">
    <source>
        <dbReference type="ARBA" id="ARBA00022729"/>
    </source>
</evidence>
<dbReference type="GO" id="GO:0120020">
    <property type="term" value="F:cholesterol transfer activity"/>
    <property type="evidence" value="ECO:0007669"/>
    <property type="project" value="TreeGrafter"/>
</dbReference>
<evidence type="ECO:0000256" key="16">
    <source>
        <dbReference type="ARBA" id="ARBA00037354"/>
    </source>
</evidence>
<reference evidence="21 22" key="1">
    <citation type="submission" date="2018-11" db="EMBL/GenBank/DDBJ databases">
        <title>Haplotype-resolved cattle genomes.</title>
        <authorList>
            <person name="Low W.Y."/>
            <person name="Tearle R."/>
            <person name="Bickhart D.M."/>
            <person name="Rosen B.D."/>
            <person name="Koren S."/>
            <person name="Rhie A."/>
            <person name="Hiendleder S."/>
            <person name="Phillippy A.M."/>
            <person name="Smith T.P.L."/>
            <person name="Williams J.L."/>
        </authorList>
    </citation>
    <scope>NUCLEOTIDE SEQUENCE [LARGE SCALE GENOMIC DNA]</scope>
</reference>
<dbReference type="InterPro" id="IPR000074">
    <property type="entry name" value="ApoA_E"/>
</dbReference>
<keyword evidence="6 20" id="KW-0732">Signal</keyword>
<dbReference type="AlphaFoldDB" id="A0A4W2GU71"/>
<keyword evidence="8" id="KW-0345">HDL</keyword>
<dbReference type="PANTHER" id="PTHR18976">
    <property type="entry name" value="APOLIPOPROTEIN"/>
    <property type="match status" value="1"/>
</dbReference>
<evidence type="ECO:0000256" key="12">
    <source>
        <dbReference type="ARBA" id="ARBA00023139"/>
    </source>
</evidence>
<evidence type="ECO:0000313" key="22">
    <source>
        <dbReference type="Proteomes" id="UP000429181"/>
    </source>
</evidence>
<dbReference type="PANTHER" id="PTHR18976:SF11">
    <property type="entry name" value="APOLIPOPROTEIN A-I"/>
    <property type="match status" value="1"/>
</dbReference>
<dbReference type="Gene3D" id="1.20.5.20">
    <property type="match status" value="1"/>
</dbReference>
<keyword evidence="9" id="KW-0445">Lipid transport</keyword>
<dbReference type="GO" id="GO:0060228">
    <property type="term" value="F:phosphatidylcholine-sterol O-acyltransferase activator activity"/>
    <property type="evidence" value="ECO:0007669"/>
    <property type="project" value="TreeGrafter"/>
</dbReference>
<keyword evidence="10" id="KW-0558">Oxidation</keyword>
<evidence type="ECO:0000256" key="17">
    <source>
        <dbReference type="ARBA" id="ARBA00040759"/>
    </source>
</evidence>
<dbReference type="GO" id="GO:0034362">
    <property type="term" value="C:low-density lipoprotein particle"/>
    <property type="evidence" value="ECO:0007669"/>
    <property type="project" value="TreeGrafter"/>
</dbReference>
<dbReference type="GO" id="GO:0005543">
    <property type="term" value="F:phospholipid binding"/>
    <property type="evidence" value="ECO:0007669"/>
    <property type="project" value="TreeGrafter"/>
</dbReference>
<comment type="function">
    <text evidence="16">Participates in the reverse transport of cholesterol from tissues to the liver for excretion by promoting cholesterol efflux from tissues and by acting as a cofactor for the lecithin cholesterol acyltransferase (LCAT). As part of the SPAP complex, activates spermatozoa motility.</text>
</comment>
<evidence type="ECO:0000256" key="1">
    <source>
        <dbReference type="ARBA" id="ARBA00004613"/>
    </source>
</evidence>
<feature type="chain" id="PRO_5021371918" description="Apolipoprotein A-I" evidence="20">
    <location>
        <begin position="19"/>
        <end position="250"/>
    </location>
</feature>
<dbReference type="FunFam" id="1.20.5.20:FF:000001">
    <property type="entry name" value="apolipoprotein A-I"/>
    <property type="match status" value="1"/>
</dbReference>
<dbReference type="GO" id="GO:0034364">
    <property type="term" value="C:high-density lipoprotein particle"/>
    <property type="evidence" value="ECO:0007669"/>
    <property type="project" value="UniProtKB-KW"/>
</dbReference>
<keyword evidence="11" id="KW-0443">Lipid metabolism</keyword>
<dbReference type="GeneTree" id="ENSGT00950000182929"/>
<dbReference type="GO" id="GO:0033700">
    <property type="term" value="P:phospholipid efflux"/>
    <property type="evidence" value="ECO:0007669"/>
    <property type="project" value="TreeGrafter"/>
</dbReference>
<evidence type="ECO:0000256" key="18">
    <source>
        <dbReference type="ARBA" id="ARBA00042590"/>
    </source>
</evidence>
<keyword evidence="15" id="KW-0449">Lipoprotein</keyword>
<organism evidence="21 22">
    <name type="scientific">Bos indicus x Bos taurus</name>
    <name type="common">Hybrid cattle</name>
    <dbReference type="NCBI Taxonomy" id="30522"/>
    <lineage>
        <taxon>Eukaryota</taxon>
        <taxon>Metazoa</taxon>
        <taxon>Chordata</taxon>
        <taxon>Craniata</taxon>
        <taxon>Vertebrata</taxon>
        <taxon>Euteleostomi</taxon>
        <taxon>Mammalia</taxon>
        <taxon>Eutheria</taxon>
        <taxon>Laurasiatheria</taxon>
        <taxon>Artiodactyla</taxon>
        <taxon>Ruminantia</taxon>
        <taxon>Pecora</taxon>
        <taxon>Bovidae</taxon>
        <taxon>Bovinae</taxon>
        <taxon>Bos</taxon>
    </lineage>
</organism>
<keyword evidence="14" id="KW-0753">Steroid metabolism</keyword>
<dbReference type="GO" id="GO:0042157">
    <property type="term" value="P:lipoprotein metabolic process"/>
    <property type="evidence" value="ECO:0007669"/>
    <property type="project" value="InterPro"/>
</dbReference>
<feature type="region of interest" description="Disordered" evidence="19">
    <location>
        <begin position="221"/>
        <end position="250"/>
    </location>
</feature>
<dbReference type="GO" id="GO:1903561">
    <property type="term" value="C:extracellular vesicle"/>
    <property type="evidence" value="ECO:0007669"/>
    <property type="project" value="TreeGrafter"/>
</dbReference>
<dbReference type="Gene3D" id="6.10.140.380">
    <property type="match status" value="1"/>
</dbReference>
<evidence type="ECO:0000256" key="11">
    <source>
        <dbReference type="ARBA" id="ARBA00023098"/>
    </source>
</evidence>
<evidence type="ECO:0000256" key="20">
    <source>
        <dbReference type="SAM" id="SignalP"/>
    </source>
</evidence>
<keyword evidence="5" id="KW-0153">Cholesterol metabolism</keyword>
<evidence type="ECO:0000256" key="3">
    <source>
        <dbReference type="ARBA" id="ARBA00022448"/>
    </source>
</evidence>
<comment type="similarity">
    <text evidence="2">Belongs to the apolipoprotein A1/A4/E family.</text>
</comment>
<dbReference type="FunFam" id="1.20.120.20:FF:000001">
    <property type="entry name" value="Apolipoprotein A-I"/>
    <property type="match status" value="1"/>
</dbReference>
<feature type="signal peptide" evidence="20">
    <location>
        <begin position="1"/>
        <end position="18"/>
    </location>
</feature>
<evidence type="ECO:0000256" key="15">
    <source>
        <dbReference type="ARBA" id="ARBA00023288"/>
    </source>
</evidence>
<evidence type="ECO:0000313" key="21">
    <source>
        <dbReference type="Ensembl" id="ENSBIXP00005020887.1"/>
    </source>
</evidence>
<dbReference type="GO" id="GO:0033344">
    <property type="term" value="P:cholesterol efflux"/>
    <property type="evidence" value="ECO:0007669"/>
    <property type="project" value="TreeGrafter"/>
</dbReference>
<dbReference type="GO" id="GO:0055090">
    <property type="term" value="P:acylglycerol homeostasis"/>
    <property type="evidence" value="ECO:0007669"/>
    <property type="project" value="TreeGrafter"/>
</dbReference>
<dbReference type="GO" id="GO:0008203">
    <property type="term" value="P:cholesterol metabolic process"/>
    <property type="evidence" value="ECO:0007669"/>
    <property type="project" value="UniProtKB-KW"/>
</dbReference>
<dbReference type="GO" id="GO:0042627">
    <property type="term" value="C:chylomicron"/>
    <property type="evidence" value="ECO:0007669"/>
    <property type="project" value="TreeGrafter"/>
</dbReference>
<keyword evidence="13" id="KW-1207">Sterol metabolism</keyword>
<comment type="subcellular location">
    <subcellularLocation>
        <location evidence="1">Secreted</location>
    </subcellularLocation>
</comment>
<reference evidence="21" key="2">
    <citation type="submission" date="2025-08" db="UniProtKB">
        <authorList>
            <consortium name="Ensembl"/>
        </authorList>
    </citation>
    <scope>IDENTIFICATION</scope>
</reference>
<keyword evidence="7" id="KW-0677">Repeat</keyword>
<keyword evidence="12" id="KW-0564">Palmitate</keyword>
<evidence type="ECO:0000256" key="7">
    <source>
        <dbReference type="ARBA" id="ARBA00022737"/>
    </source>
</evidence>
<evidence type="ECO:0000256" key="10">
    <source>
        <dbReference type="ARBA" id="ARBA00023097"/>
    </source>
</evidence>
<evidence type="ECO:0000256" key="14">
    <source>
        <dbReference type="ARBA" id="ARBA00023221"/>
    </source>
</evidence>
<proteinExistence type="inferred from homology"/>
<dbReference type="Ensembl" id="ENSBIXT00005034428.1">
    <property type="protein sequence ID" value="ENSBIXP00005020887.1"/>
    <property type="gene ID" value="ENSBIXG00005004093.1"/>
</dbReference>
<gene>
    <name evidence="21" type="primary">APOA1</name>
</gene>
<dbReference type="InterPro" id="IPR050163">
    <property type="entry name" value="Apolipoprotein_A1/A4/E"/>
</dbReference>
<evidence type="ECO:0000256" key="19">
    <source>
        <dbReference type="SAM" id="MobiDB-lite"/>
    </source>
</evidence>
<evidence type="ECO:0000256" key="13">
    <source>
        <dbReference type="ARBA" id="ARBA00023166"/>
    </source>
</evidence>
<dbReference type="Pfam" id="PF01442">
    <property type="entry name" value="Apolipoprotein"/>
    <property type="match status" value="1"/>
</dbReference>
<sequence length="250" mass="28841">MKAVVLTLAVLFLTGSQARHFWQQDDPQSSWDRVKDFATVYVEAIKDSGRDYVAQFEASALGKQLNLKLLDNWDTLASTLSKVREQLGPVTQEFWDNLEKETASLRQEMHKDLEEVKQKVQPYLDEFQKWHEEVEIYRQKVALLGEEFREGARQKVQELQDKLSPLAEELRDRTRAHAETLRQQLAPYSDDLRPRLTARLEALKEGSGSLAEYHAKASEQLKALGEKAKPALEHLRQEGSNRKEIENQAK</sequence>
<dbReference type="SUPFAM" id="SSF58113">
    <property type="entry name" value="Apolipoprotein A-I"/>
    <property type="match status" value="1"/>
</dbReference>
<accession>A0A4W2GU71</accession>
<evidence type="ECO:0000256" key="9">
    <source>
        <dbReference type="ARBA" id="ARBA00023055"/>
    </source>
</evidence>
<dbReference type="Proteomes" id="UP000429181">
    <property type="component" value="Chromosome 15"/>
</dbReference>
<evidence type="ECO:0000256" key="4">
    <source>
        <dbReference type="ARBA" id="ARBA00022525"/>
    </source>
</evidence>
<keyword evidence="3" id="KW-0813">Transport</keyword>
<name>A0A4W2GU71_BOBOX</name>
<evidence type="ECO:0000256" key="2">
    <source>
        <dbReference type="ARBA" id="ARBA00008788"/>
    </source>
</evidence>
<dbReference type="GO" id="GO:0034361">
    <property type="term" value="C:very-low-density lipoprotein particle"/>
    <property type="evidence" value="ECO:0007669"/>
    <property type="project" value="TreeGrafter"/>
</dbReference>
<protein>
    <recommendedName>
        <fullName evidence="17">Apolipoprotein A-I</fullName>
    </recommendedName>
    <alternativeName>
        <fullName evidence="18">Apolipoprotein A1</fullName>
    </alternativeName>
</protein>